<dbReference type="Proteomes" id="UP000603453">
    <property type="component" value="Unassembled WGS sequence"/>
</dbReference>
<gene>
    <name evidence="2" type="ORF">INT47_008171</name>
</gene>
<dbReference type="PANTHER" id="PTHR21405:SF0">
    <property type="entry name" value="TETRATRICOPEPTIDE REPEAT PROTEIN 36"/>
    <property type="match status" value="1"/>
</dbReference>
<evidence type="ECO:0000313" key="3">
    <source>
        <dbReference type="Proteomes" id="UP000603453"/>
    </source>
</evidence>
<dbReference type="InterPro" id="IPR011990">
    <property type="entry name" value="TPR-like_helical_dom_sf"/>
</dbReference>
<accession>A0A8H7R2T0</accession>
<dbReference type="SUPFAM" id="SSF48452">
    <property type="entry name" value="TPR-like"/>
    <property type="match status" value="1"/>
</dbReference>
<dbReference type="InterPro" id="IPR038906">
    <property type="entry name" value="TTC36"/>
</dbReference>
<dbReference type="Gene3D" id="1.25.40.10">
    <property type="entry name" value="Tetratricopeptide repeat domain"/>
    <property type="match status" value="1"/>
</dbReference>
<dbReference type="PANTHER" id="PTHR21405">
    <property type="entry name" value="CDNA SEQUENCE BC021608"/>
    <property type="match status" value="1"/>
</dbReference>
<evidence type="ECO:0000313" key="2">
    <source>
        <dbReference type="EMBL" id="KAG2203444.1"/>
    </source>
</evidence>
<sequence>MSISDDAVLEFMFNPGKTFVKITQDGVSNSQSESQGLPLDTISSTVDTKPKYDISPETIAKLEAIEKEAVVLVEKDANSDKALELFNKCIEIESKYSSAYNNRAQLYRMQDNLEAALKDLDYVIQDIGEGQPKILKQAYTQRAIIKRQQGDISGSQKDFEMGAKLGNPIARNFAVSENPYAKMCNQVMMQVMNQERMRGFINPEL</sequence>
<comment type="caution">
    <text evidence="2">The sequence shown here is derived from an EMBL/GenBank/DDBJ whole genome shotgun (WGS) entry which is preliminary data.</text>
</comment>
<dbReference type="Pfam" id="PF13431">
    <property type="entry name" value="TPR_17"/>
    <property type="match status" value="1"/>
</dbReference>
<dbReference type="EMBL" id="JAEPRD010000051">
    <property type="protein sequence ID" value="KAG2203444.1"/>
    <property type="molecule type" value="Genomic_DNA"/>
</dbReference>
<dbReference type="AlphaFoldDB" id="A0A8H7R2T0"/>
<evidence type="ECO:0000256" key="1">
    <source>
        <dbReference type="ARBA" id="ARBA00006995"/>
    </source>
</evidence>
<dbReference type="GO" id="GO:0006570">
    <property type="term" value="P:tyrosine metabolic process"/>
    <property type="evidence" value="ECO:0007669"/>
    <property type="project" value="TreeGrafter"/>
</dbReference>
<proteinExistence type="inferred from homology"/>
<name>A0A8H7R2T0_9FUNG</name>
<keyword evidence="3" id="KW-1185">Reference proteome</keyword>
<dbReference type="OrthoDB" id="539634at2759"/>
<comment type="similarity">
    <text evidence="1">Belongs to the TTC36 family.</text>
</comment>
<protein>
    <recommendedName>
        <fullName evidence="4">Tetratricopeptide repeat protein 36</fullName>
    </recommendedName>
</protein>
<organism evidence="2 3">
    <name type="scientific">Mucor saturninus</name>
    <dbReference type="NCBI Taxonomy" id="64648"/>
    <lineage>
        <taxon>Eukaryota</taxon>
        <taxon>Fungi</taxon>
        <taxon>Fungi incertae sedis</taxon>
        <taxon>Mucoromycota</taxon>
        <taxon>Mucoromycotina</taxon>
        <taxon>Mucoromycetes</taxon>
        <taxon>Mucorales</taxon>
        <taxon>Mucorineae</taxon>
        <taxon>Mucoraceae</taxon>
        <taxon>Mucor</taxon>
    </lineage>
</organism>
<reference evidence="2" key="1">
    <citation type="submission" date="2020-12" db="EMBL/GenBank/DDBJ databases">
        <title>Metabolic potential, ecology and presence of endohyphal bacteria is reflected in genomic diversity of Mucoromycotina.</title>
        <authorList>
            <person name="Muszewska A."/>
            <person name="Okrasinska A."/>
            <person name="Steczkiewicz K."/>
            <person name="Drgas O."/>
            <person name="Orlowska M."/>
            <person name="Perlinska-Lenart U."/>
            <person name="Aleksandrzak-Piekarczyk T."/>
            <person name="Szatraj K."/>
            <person name="Zielenkiewicz U."/>
            <person name="Pilsyk S."/>
            <person name="Malc E."/>
            <person name="Mieczkowski P."/>
            <person name="Kruszewska J.S."/>
            <person name="Biernat P."/>
            <person name="Pawlowska J."/>
        </authorList>
    </citation>
    <scope>NUCLEOTIDE SEQUENCE</scope>
    <source>
        <strain evidence="2">WA0000017839</strain>
    </source>
</reference>
<evidence type="ECO:0008006" key="4">
    <source>
        <dbReference type="Google" id="ProtNLM"/>
    </source>
</evidence>